<sequence length="61" mass="6877">MSNEKISSIISIAVAIIVLVASYFQWWNLTYNGAMITKGWVKIMFGALIIMLFIAILLIIK</sequence>
<protein>
    <submittedName>
        <fullName evidence="2">Uncharacterized protein</fullName>
    </submittedName>
</protein>
<feature type="transmembrane region" description="Helical" evidence="1">
    <location>
        <begin position="39"/>
        <end position="60"/>
    </location>
</feature>
<gene>
    <name evidence="2" type="ORF">UR19_C0016G0003</name>
</gene>
<dbReference type="EMBL" id="LBOG01000016">
    <property type="protein sequence ID" value="KKP29335.1"/>
    <property type="molecule type" value="Genomic_DNA"/>
</dbReference>
<evidence type="ECO:0000313" key="2">
    <source>
        <dbReference type="EMBL" id="KKP29335.1"/>
    </source>
</evidence>
<feature type="transmembrane region" description="Helical" evidence="1">
    <location>
        <begin position="7"/>
        <end position="27"/>
    </location>
</feature>
<accession>A0A0G0ARA2</accession>
<comment type="caution">
    <text evidence="2">The sequence shown here is derived from an EMBL/GenBank/DDBJ whole genome shotgun (WGS) entry which is preliminary data.</text>
</comment>
<evidence type="ECO:0000256" key="1">
    <source>
        <dbReference type="SAM" id="Phobius"/>
    </source>
</evidence>
<name>A0A0G0ARA2_9BACT</name>
<organism evidence="2 3">
    <name type="scientific">Candidatus Nomurabacteria bacterium GW2011_GWF1_31_48</name>
    <dbReference type="NCBI Taxonomy" id="1618767"/>
    <lineage>
        <taxon>Bacteria</taxon>
        <taxon>Candidatus Nomuraibacteriota</taxon>
    </lineage>
</organism>
<keyword evidence="1" id="KW-1133">Transmembrane helix</keyword>
<dbReference type="Proteomes" id="UP000034934">
    <property type="component" value="Unassembled WGS sequence"/>
</dbReference>
<keyword evidence="1" id="KW-0472">Membrane</keyword>
<reference evidence="2 3" key="1">
    <citation type="journal article" date="2015" name="Nature">
        <title>rRNA introns, odd ribosomes, and small enigmatic genomes across a large radiation of phyla.</title>
        <authorList>
            <person name="Brown C.T."/>
            <person name="Hug L.A."/>
            <person name="Thomas B.C."/>
            <person name="Sharon I."/>
            <person name="Castelle C.J."/>
            <person name="Singh A."/>
            <person name="Wilkins M.J."/>
            <person name="Williams K.H."/>
            <person name="Banfield J.F."/>
        </authorList>
    </citation>
    <scope>NUCLEOTIDE SEQUENCE [LARGE SCALE GENOMIC DNA]</scope>
</reference>
<evidence type="ECO:0000313" key="3">
    <source>
        <dbReference type="Proteomes" id="UP000034934"/>
    </source>
</evidence>
<keyword evidence="1" id="KW-0812">Transmembrane</keyword>
<proteinExistence type="predicted"/>
<dbReference type="AlphaFoldDB" id="A0A0G0ARA2"/>